<dbReference type="InterPro" id="IPR016098">
    <property type="entry name" value="CAP/MinC_C"/>
</dbReference>
<organism evidence="3">
    <name type="scientific">Hyalella azteca</name>
    <name type="common">Amphipod</name>
    <dbReference type="NCBI Taxonomy" id="294128"/>
    <lineage>
        <taxon>Eukaryota</taxon>
        <taxon>Metazoa</taxon>
        <taxon>Ecdysozoa</taxon>
        <taxon>Arthropoda</taxon>
        <taxon>Crustacea</taxon>
        <taxon>Multicrustacea</taxon>
        <taxon>Malacostraca</taxon>
        <taxon>Eumalacostraca</taxon>
        <taxon>Peracarida</taxon>
        <taxon>Amphipoda</taxon>
        <taxon>Senticaudata</taxon>
        <taxon>Talitrida</taxon>
        <taxon>Talitroidea</taxon>
        <taxon>Hyalellidae</taxon>
        <taxon>Hyalella</taxon>
    </lineage>
</organism>
<dbReference type="GO" id="GO:0019933">
    <property type="term" value="P:cAMP-mediated signaling"/>
    <property type="evidence" value="ECO:0007669"/>
    <property type="project" value="TreeGrafter"/>
</dbReference>
<evidence type="ECO:0000313" key="3">
    <source>
        <dbReference type="EMBL" id="KAA0196795.1"/>
    </source>
</evidence>
<dbReference type="InterPro" id="IPR013912">
    <property type="entry name" value="Adenylate_cyclase-assoc_CAP_C"/>
</dbReference>
<dbReference type="GO" id="GO:0007015">
    <property type="term" value="P:actin filament organization"/>
    <property type="evidence" value="ECO:0007669"/>
    <property type="project" value="TreeGrafter"/>
</dbReference>
<feature type="domain" description="C-CAP/cofactor C-like" evidence="2">
    <location>
        <begin position="1"/>
        <end position="54"/>
    </location>
</feature>
<comment type="similarity">
    <text evidence="1">Belongs to the CAP family.</text>
</comment>
<accession>A0A6A0H410</accession>
<protein>
    <recommendedName>
        <fullName evidence="2">C-CAP/cofactor C-like domain-containing protein</fullName>
    </recommendedName>
</protein>
<reference evidence="3" key="3">
    <citation type="submission" date="2019-06" db="EMBL/GenBank/DDBJ databases">
        <authorList>
            <person name="Poynton C."/>
            <person name="Hasenbein S."/>
            <person name="Benoit J.B."/>
            <person name="Sepulveda M.S."/>
            <person name="Poelchau M.F."/>
            <person name="Murali S.C."/>
            <person name="Chen S."/>
            <person name="Glastad K.M."/>
            <person name="Werren J.H."/>
            <person name="Vineis J.H."/>
            <person name="Bowen J.L."/>
            <person name="Friedrich M."/>
            <person name="Jones J."/>
            <person name="Robertson H.M."/>
            <person name="Feyereisen R."/>
            <person name="Mechler-Hickson A."/>
            <person name="Mathers N."/>
            <person name="Lee C.E."/>
            <person name="Colbourne J.K."/>
            <person name="Biales A."/>
            <person name="Johnston J.S."/>
            <person name="Wellborn G.A."/>
            <person name="Rosendale A.J."/>
            <person name="Cridge A.G."/>
            <person name="Munoz-Torres M.C."/>
            <person name="Bain P.A."/>
            <person name="Manny A.R."/>
            <person name="Major K.M."/>
            <person name="Lambert F.N."/>
            <person name="Vulpe C.D."/>
            <person name="Tuck P."/>
            <person name="Blalock B.J."/>
            <person name="Lin Y.-Y."/>
            <person name="Smith M.E."/>
            <person name="Ochoa-Acuna H."/>
            <person name="Chen M.-J.M."/>
            <person name="Childers C.P."/>
            <person name="Qu J."/>
            <person name="Dugan S."/>
            <person name="Lee S.L."/>
            <person name="Chao H."/>
            <person name="Dinh H."/>
            <person name="Han Y."/>
            <person name="Doddapaneni H."/>
            <person name="Worley K.C."/>
            <person name="Muzny D.M."/>
            <person name="Gibbs R.A."/>
            <person name="Richards S."/>
        </authorList>
    </citation>
    <scope>NUCLEOTIDE SEQUENCE</scope>
    <source>
        <strain evidence="3">HAZT.00-mixed</strain>
        <tissue evidence="3">Whole organism</tissue>
    </source>
</reference>
<dbReference type="Pfam" id="PF08603">
    <property type="entry name" value="CAP_C"/>
    <property type="match status" value="1"/>
</dbReference>
<dbReference type="GO" id="GO:0005737">
    <property type="term" value="C:cytoplasm"/>
    <property type="evidence" value="ECO:0007669"/>
    <property type="project" value="TreeGrafter"/>
</dbReference>
<dbReference type="PANTHER" id="PTHR10652">
    <property type="entry name" value="ADENYLYL CYCLASE-ASSOCIATED PROTEIN"/>
    <property type="match status" value="1"/>
</dbReference>
<reference evidence="3" key="1">
    <citation type="submission" date="2014-08" db="EMBL/GenBank/DDBJ databases">
        <authorList>
            <person name="Murali S."/>
            <person name="Richards S."/>
            <person name="Bandaranaike D."/>
            <person name="Bellair M."/>
            <person name="Blankenburg K."/>
            <person name="Chao H."/>
            <person name="Dinh H."/>
            <person name="Doddapaneni H."/>
            <person name="Dugan-Rocha S."/>
            <person name="Elkadiri S."/>
            <person name="Gnanaolivu R."/>
            <person name="Hughes D."/>
            <person name="Lee S."/>
            <person name="Li M."/>
            <person name="Ming W."/>
            <person name="Munidasa M."/>
            <person name="Muniz J."/>
            <person name="Nguyen L."/>
            <person name="Osuji N."/>
            <person name="Pu L.-L."/>
            <person name="Puazo M."/>
            <person name="Skinner E."/>
            <person name="Qu C."/>
            <person name="Quiroz J."/>
            <person name="Raj R."/>
            <person name="Weissenberger G."/>
            <person name="Xin Y."/>
            <person name="Zou X."/>
            <person name="Han Y."/>
            <person name="Worley K."/>
            <person name="Muzny D."/>
            <person name="Gibbs R."/>
        </authorList>
    </citation>
    <scope>NUCLEOTIDE SEQUENCE</scope>
    <source>
        <strain evidence="3">HAZT.00-mixed</strain>
        <tissue evidence="3">Whole organism</tissue>
    </source>
</reference>
<dbReference type="PANTHER" id="PTHR10652:SF0">
    <property type="entry name" value="ADENYLYL CYCLASE-ASSOCIATED PROTEIN"/>
    <property type="match status" value="1"/>
</dbReference>
<dbReference type="Proteomes" id="UP000711488">
    <property type="component" value="Unassembled WGS sequence"/>
</dbReference>
<dbReference type="OrthoDB" id="1601at2759"/>
<reference evidence="3" key="2">
    <citation type="journal article" date="2018" name="Environ. Sci. Technol.">
        <title>The Toxicogenome of Hyalella azteca: A Model for Sediment Ecotoxicology and Evolutionary Toxicology.</title>
        <authorList>
            <person name="Poynton H.C."/>
            <person name="Hasenbein S."/>
            <person name="Benoit J.B."/>
            <person name="Sepulveda M.S."/>
            <person name="Poelchau M.F."/>
            <person name="Hughes D.S.T."/>
            <person name="Murali S.C."/>
            <person name="Chen S."/>
            <person name="Glastad K.M."/>
            <person name="Goodisman M.A.D."/>
            <person name="Werren J.H."/>
            <person name="Vineis J.H."/>
            <person name="Bowen J.L."/>
            <person name="Friedrich M."/>
            <person name="Jones J."/>
            <person name="Robertson H.M."/>
            <person name="Feyereisen R."/>
            <person name="Mechler-Hickson A."/>
            <person name="Mathers N."/>
            <person name="Lee C.E."/>
            <person name="Colbourne J.K."/>
            <person name="Biales A."/>
            <person name="Johnston J.S."/>
            <person name="Wellborn G.A."/>
            <person name="Rosendale A.J."/>
            <person name="Cridge A.G."/>
            <person name="Munoz-Torres M.C."/>
            <person name="Bain P.A."/>
            <person name="Manny A.R."/>
            <person name="Major K.M."/>
            <person name="Lambert F.N."/>
            <person name="Vulpe C.D."/>
            <person name="Tuck P."/>
            <person name="Blalock B.J."/>
            <person name="Lin Y.Y."/>
            <person name="Smith M.E."/>
            <person name="Ochoa-Acuna H."/>
            <person name="Chen M.M."/>
            <person name="Childers C.P."/>
            <person name="Qu J."/>
            <person name="Dugan S."/>
            <person name="Lee S.L."/>
            <person name="Chao H."/>
            <person name="Dinh H."/>
            <person name="Han Y."/>
            <person name="Doddapaneni H."/>
            <person name="Worley K.C."/>
            <person name="Muzny D.M."/>
            <person name="Gibbs R.A."/>
            <person name="Richards S."/>
        </authorList>
    </citation>
    <scope>NUCLEOTIDE SEQUENCE</scope>
    <source>
        <strain evidence="3">HAZT.00-mixed</strain>
        <tissue evidence="3">Whole organism</tissue>
    </source>
</reference>
<comment type="caution">
    <text evidence="3">The sequence shown here is derived from an EMBL/GenBank/DDBJ whole genome shotgun (WGS) entry which is preliminary data.</text>
</comment>
<dbReference type="InterPro" id="IPR001837">
    <property type="entry name" value="Adenylate_cyclase-assoc_CAP"/>
</dbReference>
<evidence type="ECO:0000259" key="2">
    <source>
        <dbReference type="PROSITE" id="PS51329"/>
    </source>
</evidence>
<dbReference type="InterPro" id="IPR017901">
    <property type="entry name" value="C-CAP_CF_C-like"/>
</dbReference>
<evidence type="ECO:0000256" key="1">
    <source>
        <dbReference type="ARBA" id="ARBA00007659"/>
    </source>
</evidence>
<dbReference type="AlphaFoldDB" id="A0A6A0H410"/>
<dbReference type="Gene3D" id="2.160.20.70">
    <property type="match status" value="1"/>
</dbReference>
<dbReference type="SUPFAM" id="SSF69340">
    <property type="entry name" value="C-terminal domain of adenylylcyclase associated protein"/>
    <property type="match status" value="1"/>
</dbReference>
<dbReference type="InterPro" id="IPR036223">
    <property type="entry name" value="CAP_C_sf"/>
</dbReference>
<proteinExistence type="inferred from homology"/>
<dbReference type="GO" id="GO:0003779">
    <property type="term" value="F:actin binding"/>
    <property type="evidence" value="ECO:0007669"/>
    <property type="project" value="InterPro"/>
</dbReference>
<gene>
    <name evidence="3" type="ORF">HAZT_HAZT005323</name>
</gene>
<dbReference type="EMBL" id="JQDR03008701">
    <property type="protein sequence ID" value="KAA0196795.1"/>
    <property type="molecule type" value="Genomic_DNA"/>
</dbReference>
<name>A0A6A0H410_HYAAZ</name>
<dbReference type="PROSITE" id="PS51329">
    <property type="entry name" value="C_CAP_COFACTOR_C"/>
    <property type="match status" value="1"/>
</dbReference>
<dbReference type="GO" id="GO:0008179">
    <property type="term" value="F:adenylate cyclase binding"/>
    <property type="evidence" value="ECO:0007669"/>
    <property type="project" value="TreeGrafter"/>
</dbReference>
<sequence>MVLGQVPTIAIEKTDGCMVYLSEASLGAEIITAKSSEMNILLPTGTGEFSEHPVPEQFKTLVRNGQLVTTCTEKAGN</sequence>